<dbReference type="Pfam" id="PF21426">
    <property type="entry name" value="GBS104-like_Ig"/>
    <property type="match status" value="1"/>
</dbReference>
<dbReference type="InterPro" id="IPR002035">
    <property type="entry name" value="VWF_A"/>
</dbReference>
<dbReference type="SUPFAM" id="SSF49478">
    <property type="entry name" value="Cna protein B-type domain"/>
    <property type="match status" value="4"/>
</dbReference>
<dbReference type="Pfam" id="PF05738">
    <property type="entry name" value="Cna_B"/>
    <property type="match status" value="2"/>
</dbReference>
<dbReference type="PROSITE" id="PS50234">
    <property type="entry name" value="VWFA"/>
    <property type="match status" value="1"/>
</dbReference>
<accession>A0A327ZS81</accession>
<evidence type="ECO:0000313" key="8">
    <source>
        <dbReference type="Proteomes" id="UP000249808"/>
    </source>
</evidence>
<dbReference type="RefSeq" id="WP_111716888.1">
    <property type="nucleotide sequence ID" value="NZ_JBHSSR010000009.1"/>
</dbReference>
<feature type="compositionally biased region" description="Polar residues" evidence="4">
    <location>
        <begin position="345"/>
        <end position="361"/>
    </location>
</feature>
<dbReference type="Pfam" id="PF17802">
    <property type="entry name" value="SpaA"/>
    <property type="match status" value="2"/>
</dbReference>
<keyword evidence="5" id="KW-0472">Membrane</keyword>
<dbReference type="SMART" id="SM00327">
    <property type="entry name" value="VWA"/>
    <property type="match status" value="1"/>
</dbReference>
<dbReference type="Proteomes" id="UP000249808">
    <property type="component" value="Unassembled WGS sequence"/>
</dbReference>
<keyword evidence="5" id="KW-0812">Transmembrane</keyword>
<evidence type="ECO:0000256" key="1">
    <source>
        <dbReference type="ARBA" id="ARBA00007257"/>
    </source>
</evidence>
<keyword evidence="3" id="KW-0732">Signal</keyword>
<organism evidence="7 8">
    <name type="scientific">Macrococcus epidermidis</name>
    <dbReference type="NCBI Taxonomy" id="1902580"/>
    <lineage>
        <taxon>Bacteria</taxon>
        <taxon>Bacillati</taxon>
        <taxon>Bacillota</taxon>
        <taxon>Bacilli</taxon>
        <taxon>Bacillales</taxon>
        <taxon>Staphylococcaceae</taxon>
        <taxon>Macrococcus</taxon>
    </lineage>
</organism>
<gene>
    <name evidence="7" type="ORF">BHU61_11065</name>
</gene>
<feature type="region of interest" description="Disordered" evidence="4">
    <location>
        <begin position="342"/>
        <end position="390"/>
    </location>
</feature>
<reference evidence="7 8" key="1">
    <citation type="journal article" date="2018" name="Front. Microbiol.">
        <title>Description and Comparative Genomics of Macrococcus caseolyticus subsp. hominis subsp. nov., Macrococcus goetzii sp. nov., Macrococcus epidermidis sp. nov., and Macrococcus bohemicus sp. nov., Novel Macrococci From Human Clinical Material With Virulence Potential and Suspected Uptake of Foreign DNA by Natural Transformation.</title>
        <authorList>
            <person name="Maslanova I."/>
            <person name="Wertheimer Z."/>
            <person name="Sedlacek I."/>
            <person name="Svec P."/>
            <person name="Indrakova A."/>
            <person name="Kovarovic V."/>
            <person name="Schumann P."/>
            <person name="Sproer C."/>
            <person name="Kralova S."/>
            <person name="Sedo O."/>
            <person name="Kristofova L."/>
            <person name="Vrbovska V."/>
            <person name="Fuzik T."/>
            <person name="Petras P."/>
            <person name="Zdrahal Z."/>
            <person name="Ruzickova V."/>
            <person name="Doskar J."/>
            <person name="Pantucek R."/>
        </authorList>
    </citation>
    <scope>NUCLEOTIDE SEQUENCE [LARGE SCALE GENOMIC DNA]</scope>
    <source>
        <strain evidence="7 8">01/688</strain>
    </source>
</reference>
<dbReference type="InterPro" id="IPR041498">
    <property type="entry name" value="Big_6"/>
</dbReference>
<dbReference type="InterPro" id="IPR049319">
    <property type="entry name" value="GBS104-like_Ig"/>
</dbReference>
<dbReference type="InterPro" id="IPR036465">
    <property type="entry name" value="vWFA_dom_sf"/>
</dbReference>
<name>A0A327ZS81_9STAP</name>
<keyword evidence="8" id="KW-1185">Reference proteome</keyword>
<dbReference type="Gene3D" id="2.60.40.10">
    <property type="entry name" value="Immunoglobulins"/>
    <property type="match status" value="4"/>
</dbReference>
<evidence type="ECO:0000259" key="6">
    <source>
        <dbReference type="PROSITE" id="PS50234"/>
    </source>
</evidence>
<dbReference type="Gene3D" id="3.40.50.410">
    <property type="entry name" value="von Willebrand factor, type A domain"/>
    <property type="match status" value="1"/>
</dbReference>
<dbReference type="Pfam" id="PF00092">
    <property type="entry name" value="VWA"/>
    <property type="match status" value="1"/>
</dbReference>
<feature type="transmembrane region" description="Helical" evidence="5">
    <location>
        <begin position="1401"/>
        <end position="1421"/>
    </location>
</feature>
<proteinExistence type="inferred from homology"/>
<evidence type="ECO:0000313" key="7">
    <source>
        <dbReference type="EMBL" id="RAK43888.1"/>
    </source>
</evidence>
<comment type="similarity">
    <text evidence="1">Belongs to the serine-aspartate repeat-containing protein (SDr) family.</text>
</comment>
<dbReference type="InterPro" id="IPR041033">
    <property type="entry name" value="SpaA_PFL_dom_1"/>
</dbReference>
<dbReference type="InterPro" id="IPR013783">
    <property type="entry name" value="Ig-like_fold"/>
</dbReference>
<dbReference type="NCBIfam" id="TIGR01167">
    <property type="entry name" value="LPXTG_anchor"/>
    <property type="match status" value="1"/>
</dbReference>
<keyword evidence="5" id="KW-1133">Transmembrane helix</keyword>
<comment type="caution">
    <text evidence="7">The sequence shown here is derived from an EMBL/GenBank/DDBJ whole genome shotgun (WGS) entry which is preliminary data.</text>
</comment>
<feature type="domain" description="VWFA" evidence="6">
    <location>
        <begin position="834"/>
        <end position="1080"/>
    </location>
</feature>
<dbReference type="PANTHER" id="PTHR36108">
    <property type="entry name" value="COLOSSIN-B-RELATED"/>
    <property type="match status" value="1"/>
</dbReference>
<evidence type="ECO:0000256" key="5">
    <source>
        <dbReference type="SAM" id="Phobius"/>
    </source>
</evidence>
<dbReference type="Pfam" id="PF17936">
    <property type="entry name" value="Big_6"/>
    <property type="match status" value="2"/>
</dbReference>
<dbReference type="PANTHER" id="PTHR36108:SF13">
    <property type="entry name" value="COLOSSIN-B-RELATED"/>
    <property type="match status" value="1"/>
</dbReference>
<protein>
    <recommendedName>
        <fullName evidence="6">VWFA domain-containing protein</fullName>
    </recommendedName>
</protein>
<sequence>MIINKKLYKFLNRKEGDIIKKFNSVFLIILLLNVLFTELFGGIASADTVTRSSDNSELLQVTAMNHTDSTIDWHITINSAKQQLSDKKVTLSLKGKQNLDLNALNTQLATYGAEVTQPDSARPDYIIVLKDDNQSLSFDLTTAIQDQNQTDYRLTLTHMNNGAAIEATDAVYQTFEIKGDVVFEQLPSDIAQPDSEVILVNADTQEKVMRVVVNPDGSYIFNDVRKFDDQGNEIKYEVTSSLTGNYKTTVDQHTITHTYLETTIKGIIDNPSNEPLELTLMNKTTGEKVDTLTVESSDTYQFENLPEKNDDGTPIEYEVSVKAIDGYKVSVSDYNITLQKEDAVTTESPATTSDGEANTKNSSEDPTTEDPTTEAATTETINSSDVASVDSVDTVTAQPVEDSVVAVDAAPTGVSAFAFPSLTIDSSNIQTLTTTTANSTFTTDSPIVHSTTGDKMTMNATLSPDGTKINWTITIGRNGSTTHTIQALLYNMVFSTGQTLDTSSFKMMLSNGSTTNLTYNTTYKSVEGIVSSLGQGANAGIISFSTTITNKSLSKYTLNIGGSSPAAQFIAKNITQNFTITGTLNLADTTPPNAPVVNAVNTTTTLLTGSAEAGSKITVILSNGTQLTGTTDSVGKFQISIPPQSTGSIITVNATDVAGNVSPNTQITVTDMLNTTIGTIYDNQTSVSGTASPNSIVTITNASGTVLGSTQADSNGRYYVELYRPQAAGTVIYAEAKSNTGIVSNKAQATVLSSAGVPTPGNGLPIVEPSPTYIGDVNNMTWDERGLYRNRVPQPVEYNEGFLWKATQPTSTPNKYSIDLKTQGRETGSQVPLDIVLVVDNSYSMNYVGTNGVSRWQNMKNSVNTFVDQITKSNTGSATDTRIGVVNFASNIVSQTGFQTNPTSIKSAIPSIYQTDVSPNTGTGHTFTQLGIRTGSQMLSTARATAKKIMIVLTDGAPTFSYKGTAATSPENITAFSTTRVGDGQLFPLSSTAGNFAYSIGSVSITNHGQPTISEAKIIRAAHPEYEIFSIGLETNNTINTDGATPTEMNNVLNNIASKQANAFLATDTAKDLPNILSNIAQTTIKSIASGTVTDPIGTMYDLDLGSNNGFDASDYTLTASNPALLNGVTVTYDAATRTIKINGLTLGKGEWVNINYNVTLRTSDPNFVDSQWYPMNGRTTLQPTPTSTVLRDYPIPEAKFSQPTYSFSFNKLSDTNQPLAGAVFTITDSTGKVVQATSSANGVVQFTNLSPGNYTLKEITAPQGYLLDSATHAVVVASNGDITVDGKLYTGTLLYQLINKSAVGSLEVKKYEAGNTAKVLSGATFELRDSTGKVVMTKTTDSTGVISFTNLPFGTYTLVETKAPAGYELDATPITVEINSTTVVKKDVANNKSMLPNTGGMGTVIFTVVGIGLILLAIWLKRKRH</sequence>
<dbReference type="CDD" id="cd00198">
    <property type="entry name" value="vWFA"/>
    <property type="match status" value="1"/>
</dbReference>
<dbReference type="Gene3D" id="2.60.40.2110">
    <property type="match status" value="1"/>
</dbReference>
<dbReference type="EMBL" id="PZJH01000007">
    <property type="protein sequence ID" value="RAK43888.1"/>
    <property type="molecule type" value="Genomic_DNA"/>
</dbReference>
<dbReference type="Gene3D" id="2.60.40.1140">
    <property type="entry name" value="Collagen-binding surface protein Cna, B-type domain"/>
    <property type="match status" value="1"/>
</dbReference>
<evidence type="ECO:0000256" key="2">
    <source>
        <dbReference type="ARBA" id="ARBA00022525"/>
    </source>
</evidence>
<keyword evidence="2" id="KW-0964">Secreted</keyword>
<feature type="compositionally biased region" description="Low complexity" evidence="4">
    <location>
        <begin position="373"/>
        <end position="390"/>
    </location>
</feature>
<evidence type="ECO:0000256" key="4">
    <source>
        <dbReference type="SAM" id="MobiDB-lite"/>
    </source>
</evidence>
<dbReference type="InterPro" id="IPR008454">
    <property type="entry name" value="Collagen-bd_Cna-like_B-typ_dom"/>
</dbReference>
<dbReference type="SUPFAM" id="SSF53300">
    <property type="entry name" value="vWA-like"/>
    <property type="match status" value="1"/>
</dbReference>
<evidence type="ECO:0000256" key="3">
    <source>
        <dbReference type="ARBA" id="ARBA00022729"/>
    </source>
</evidence>